<dbReference type="PANTHER" id="PTHR46247">
    <property type="entry name" value="CRS2-ASSOCIATED FACTOR 1, CHLOROPLASTIC"/>
    <property type="match status" value="1"/>
</dbReference>
<dbReference type="GO" id="GO:0000373">
    <property type="term" value="P:Group II intron splicing"/>
    <property type="evidence" value="ECO:0007669"/>
    <property type="project" value="InterPro"/>
</dbReference>
<name>K7MS12_SOYBN</name>
<dbReference type="PaxDb" id="3847-GLYMA18G19745.2"/>
<dbReference type="AlphaFoldDB" id="K7MS12"/>
<dbReference type="STRING" id="3847.K7MS12"/>
<dbReference type="Gramene" id="KRG99382">
    <property type="protein sequence ID" value="KRG99382"/>
    <property type="gene ID" value="GLYMA_18G140700"/>
</dbReference>
<dbReference type="InterPro" id="IPR044599">
    <property type="entry name" value="CAF1P_plant"/>
</dbReference>
<dbReference type="EMBL" id="CM000851">
    <property type="protein sequence ID" value="KRG99381.1"/>
    <property type="molecule type" value="Genomic_DNA"/>
</dbReference>
<evidence type="ECO:0000313" key="1">
    <source>
        <dbReference type="EMBL" id="KRG99382.1"/>
    </source>
</evidence>
<dbReference type="EnsemblPlants" id="KRG99382">
    <property type="protein sequence ID" value="KRG99382"/>
    <property type="gene ID" value="GLYMA_18G140700"/>
</dbReference>
<gene>
    <name evidence="1" type="ORF">GLYMA_18G140700</name>
</gene>
<dbReference type="OrthoDB" id="1609930at2759"/>
<sequence>MFAIILRRRRGKIIHRVGGVFYLFRGRNYNYSAHPQYPVMLWKPAALVYPKLIQDAPGGLTKDEADELRRNGKNLLPICKLGEHLLGFHICLSNAQTHT</sequence>
<organism evidence="1">
    <name type="scientific">Glycine max</name>
    <name type="common">Soybean</name>
    <name type="synonym">Glycine hispida</name>
    <dbReference type="NCBI Taxonomy" id="3847"/>
    <lineage>
        <taxon>Eukaryota</taxon>
        <taxon>Viridiplantae</taxon>
        <taxon>Streptophyta</taxon>
        <taxon>Embryophyta</taxon>
        <taxon>Tracheophyta</taxon>
        <taxon>Spermatophyta</taxon>
        <taxon>Magnoliopsida</taxon>
        <taxon>eudicotyledons</taxon>
        <taxon>Gunneridae</taxon>
        <taxon>Pentapetalae</taxon>
        <taxon>rosids</taxon>
        <taxon>fabids</taxon>
        <taxon>Fabales</taxon>
        <taxon>Fabaceae</taxon>
        <taxon>Papilionoideae</taxon>
        <taxon>50 kb inversion clade</taxon>
        <taxon>NPAAA clade</taxon>
        <taxon>indigoferoid/millettioid clade</taxon>
        <taxon>Phaseoleae</taxon>
        <taxon>Glycine</taxon>
        <taxon>Glycine subgen. Soja</taxon>
    </lineage>
</organism>
<dbReference type="EMBL" id="CM000851">
    <property type="protein sequence ID" value="KRG99382.1"/>
    <property type="molecule type" value="Genomic_DNA"/>
</dbReference>
<reference evidence="2" key="2">
    <citation type="submission" date="2018-02" db="UniProtKB">
        <authorList>
            <consortium name="EnsemblPlants"/>
        </authorList>
    </citation>
    <scope>IDENTIFICATION</scope>
    <source>
        <strain evidence="2">Williams 82</strain>
    </source>
</reference>
<reference evidence="1 2" key="1">
    <citation type="journal article" date="2010" name="Nature">
        <title>Genome sequence of the palaeopolyploid soybean.</title>
        <authorList>
            <person name="Schmutz J."/>
            <person name="Cannon S.B."/>
            <person name="Schlueter J."/>
            <person name="Ma J."/>
            <person name="Mitros T."/>
            <person name="Nelson W."/>
            <person name="Hyten D.L."/>
            <person name="Song Q."/>
            <person name="Thelen J.J."/>
            <person name="Cheng J."/>
            <person name="Xu D."/>
            <person name="Hellsten U."/>
            <person name="May G.D."/>
            <person name="Yu Y."/>
            <person name="Sakurai T."/>
            <person name="Umezawa T."/>
            <person name="Bhattacharyya M.K."/>
            <person name="Sandhu D."/>
            <person name="Valliyodan B."/>
            <person name="Lindquist E."/>
            <person name="Peto M."/>
            <person name="Grant D."/>
            <person name="Shu S."/>
            <person name="Goodstein D."/>
            <person name="Barry K."/>
            <person name="Futrell-Griggs M."/>
            <person name="Abernathy B."/>
            <person name="Du J."/>
            <person name="Tian Z."/>
            <person name="Zhu L."/>
            <person name="Gill N."/>
            <person name="Joshi T."/>
            <person name="Libault M."/>
            <person name="Sethuraman A."/>
            <person name="Zhang X.-C."/>
            <person name="Shinozaki K."/>
            <person name="Nguyen H.T."/>
            <person name="Wing R.A."/>
            <person name="Cregan P."/>
            <person name="Specht J."/>
            <person name="Grimwood J."/>
            <person name="Rokhsar D."/>
            <person name="Stacey G."/>
            <person name="Shoemaker R.C."/>
            <person name="Jackson S.A."/>
        </authorList>
    </citation>
    <scope>NUCLEOTIDE SEQUENCE</scope>
    <source>
        <strain evidence="2">cv. Williams 82</strain>
        <tissue evidence="1">Callus</tissue>
    </source>
</reference>
<evidence type="ECO:0000313" key="2">
    <source>
        <dbReference type="EnsemblPlants" id="KRG99381"/>
    </source>
</evidence>
<dbReference type="PANTHER" id="PTHR46247:SF3">
    <property type="entry name" value="CRS2-ASSOCIATED FACTOR 2, CHLOROPLASTIC"/>
    <property type="match status" value="1"/>
</dbReference>
<dbReference type="HOGENOM" id="CLU_2324865_0_0_1"/>
<evidence type="ECO:0000313" key="3">
    <source>
        <dbReference type="Proteomes" id="UP000008827"/>
    </source>
</evidence>
<dbReference type="eggNOG" id="ENOG502QW9P">
    <property type="taxonomic scope" value="Eukaryota"/>
</dbReference>
<dbReference type="InParanoid" id="K7MS12"/>
<protein>
    <submittedName>
        <fullName evidence="1 2">Uncharacterized protein</fullName>
    </submittedName>
</protein>
<proteinExistence type="predicted"/>
<dbReference type="OMA" id="GFHICLS"/>
<dbReference type="Gramene" id="KRG99381">
    <property type="protein sequence ID" value="KRG99381"/>
    <property type="gene ID" value="GLYMA_18G140700"/>
</dbReference>
<accession>K7MS12</accession>
<reference evidence="1" key="3">
    <citation type="submission" date="2018-07" db="EMBL/GenBank/DDBJ databases">
        <title>WGS assembly of Glycine max.</title>
        <authorList>
            <person name="Schmutz J."/>
            <person name="Cannon S."/>
            <person name="Schlueter J."/>
            <person name="Ma J."/>
            <person name="Mitros T."/>
            <person name="Nelson W."/>
            <person name="Hyten D."/>
            <person name="Song Q."/>
            <person name="Thelen J."/>
            <person name="Cheng J."/>
            <person name="Xu D."/>
            <person name="Hellsten U."/>
            <person name="May G."/>
            <person name="Yu Y."/>
            <person name="Sakurai T."/>
            <person name="Umezawa T."/>
            <person name="Bhattacharyya M."/>
            <person name="Sandhu D."/>
            <person name="Valliyodan B."/>
            <person name="Lindquist E."/>
            <person name="Peto M."/>
            <person name="Grant D."/>
            <person name="Shu S."/>
            <person name="Goodstein D."/>
            <person name="Barry K."/>
            <person name="Futrell-Griggs M."/>
            <person name="Abernathy B."/>
            <person name="Du J."/>
            <person name="Tian Z."/>
            <person name="Zhu L."/>
            <person name="Gill N."/>
            <person name="Joshi T."/>
            <person name="Libault M."/>
            <person name="Sethuraman A."/>
            <person name="Zhang X."/>
            <person name="Shinozaki K."/>
            <person name="Nguyen H."/>
            <person name="Wing R."/>
            <person name="Cregan P."/>
            <person name="Specht J."/>
            <person name="Grimwood J."/>
            <person name="Rokhsar D."/>
            <person name="Stacey G."/>
            <person name="Shoemaker R."/>
            <person name="Jackson S."/>
        </authorList>
    </citation>
    <scope>NUCLEOTIDE SEQUENCE</scope>
    <source>
        <tissue evidence="1">Callus</tissue>
    </source>
</reference>
<keyword evidence="3" id="KW-1185">Reference proteome</keyword>
<dbReference type="Proteomes" id="UP000008827">
    <property type="component" value="Chromosome 18"/>
</dbReference>
<dbReference type="EnsemblPlants" id="KRG99381">
    <property type="protein sequence ID" value="KRG99381"/>
    <property type="gene ID" value="GLYMA_18G140700"/>
</dbReference>